<dbReference type="EMBL" id="JACCBX010000006">
    <property type="protein sequence ID" value="NYE06510.1"/>
    <property type="molecule type" value="Genomic_DNA"/>
</dbReference>
<evidence type="ECO:0000313" key="2">
    <source>
        <dbReference type="EMBL" id="NYE06510.1"/>
    </source>
</evidence>
<dbReference type="PANTHER" id="PTHR43649">
    <property type="entry name" value="ARABINOSE-BINDING PROTEIN-RELATED"/>
    <property type="match status" value="1"/>
</dbReference>
<dbReference type="Gene3D" id="3.40.190.10">
    <property type="entry name" value="Periplasmic binding protein-like II"/>
    <property type="match status" value="2"/>
</dbReference>
<dbReference type="InterPro" id="IPR050490">
    <property type="entry name" value="Bact_solute-bd_prot1"/>
</dbReference>
<dbReference type="Proteomes" id="UP000548423">
    <property type="component" value="Unassembled WGS sequence"/>
</dbReference>
<sequence length="552" mass="62386">MAKKFLSVLLMLILLIAVAGCEKDKKTSGNAGGSGDSKEKVTFTYFNAASPGKDGNTNETTIGKIFEDQTGVNFKTEYLVGDINTKIGTMIASGKYPDVLVPDIAIDKVLDAGAFIDLTELIEEHGPNLKKLYGPHWDQMKDKDGKINFLPFAAKHGYIKDPNITQGAFWIQRGILKEAGYPKIKTLDEYFALIEDYQKKHPEVNGASTIGFTALTYDWRFFALSNVPNHLAGYPNDGEVIVDMKTHKTDVYADNDITKRYMKKLNELNNKGLFDKESFVANYDEYLAKLASGRVLGFFDYGWQVQQSLDNLKAAGNDDLRYMPLPITFDGQKDQYIDPPAFINNRGVGITVSAKDPVRIIKYFDNMAKEENQKLMFWGIKDETYSVDDKGKFFQTQEQYAKTSDEDYRDKSGLNTFEYYWPMGDMLYSDGNAWVPGKQPEVAQVAYTDGDKAILEAYGAKVFSDLFADPDDRPWYPTWSAVIEQGSDAQIFGQRKTDLTKVYFPKLVLAKPGDFDKVWDEYIKEFNTLDVKALEDLMDKVVEDRIKAAPKK</sequence>
<dbReference type="CDD" id="cd13582">
    <property type="entry name" value="PBP2_AlgQ_like_3"/>
    <property type="match status" value="1"/>
</dbReference>
<proteinExistence type="predicted"/>
<reference evidence="3" key="1">
    <citation type="submission" date="2020-07" db="EMBL/GenBank/DDBJ databases">
        <authorList>
            <person name="Partida-Martinez L."/>
            <person name="Huntemann M."/>
            <person name="Clum A."/>
            <person name="Wang J."/>
            <person name="Palaniappan K."/>
            <person name="Ritter S."/>
            <person name="Chen I.-M."/>
            <person name="Stamatis D."/>
            <person name="Reddy T."/>
            <person name="O'Malley R."/>
            <person name="Daum C."/>
            <person name="Shapiro N."/>
            <person name="Ivanova N."/>
            <person name="Kyrpides N."/>
            <person name="Woyke T."/>
        </authorList>
    </citation>
    <scope>NUCLEOTIDE SEQUENCE [LARGE SCALE GENOMIC DNA]</scope>
    <source>
        <strain evidence="3">AT2.8</strain>
    </source>
</reference>
<dbReference type="SUPFAM" id="SSF53850">
    <property type="entry name" value="Periplasmic binding protein-like II"/>
    <property type="match status" value="1"/>
</dbReference>
<gene>
    <name evidence="2" type="ORF">F4694_003290</name>
</gene>
<organism evidence="2 3">
    <name type="scientific">Neobacillus niacini</name>
    <dbReference type="NCBI Taxonomy" id="86668"/>
    <lineage>
        <taxon>Bacteria</taxon>
        <taxon>Bacillati</taxon>
        <taxon>Bacillota</taxon>
        <taxon>Bacilli</taxon>
        <taxon>Bacillales</taxon>
        <taxon>Bacillaceae</taxon>
        <taxon>Neobacillus</taxon>
    </lineage>
</organism>
<protein>
    <submittedName>
        <fullName evidence="2">Aldouronate transport system substrate-binding protein</fullName>
    </submittedName>
</protein>
<evidence type="ECO:0000313" key="3">
    <source>
        <dbReference type="Proteomes" id="UP000548423"/>
    </source>
</evidence>
<reference evidence="3" key="2">
    <citation type="submission" date="2020-08" db="EMBL/GenBank/DDBJ databases">
        <title>The Agave Microbiome: Exploring the role of microbial communities in plant adaptations to desert environments.</title>
        <authorList>
            <person name="Partida-Martinez L.P."/>
        </authorList>
    </citation>
    <scope>NUCLEOTIDE SEQUENCE [LARGE SCALE GENOMIC DNA]</scope>
    <source>
        <strain evidence="3">AT2.8</strain>
    </source>
</reference>
<dbReference type="PANTHER" id="PTHR43649:SF12">
    <property type="entry name" value="DIACETYLCHITOBIOSE BINDING PROTEIN DASA"/>
    <property type="match status" value="1"/>
</dbReference>
<name>A0A852TCG7_9BACI</name>
<accession>A0A852TCG7</accession>
<dbReference type="AlphaFoldDB" id="A0A852TCG7"/>
<comment type="caution">
    <text evidence="2">The sequence shown here is derived from an EMBL/GenBank/DDBJ whole genome shotgun (WGS) entry which is preliminary data.</text>
</comment>
<feature type="chain" id="PRO_5039094196" evidence="1">
    <location>
        <begin position="20"/>
        <end position="552"/>
    </location>
</feature>
<keyword evidence="1" id="KW-0732">Signal</keyword>
<feature type="signal peptide" evidence="1">
    <location>
        <begin position="1"/>
        <end position="19"/>
    </location>
</feature>
<evidence type="ECO:0000256" key="1">
    <source>
        <dbReference type="SAM" id="SignalP"/>
    </source>
</evidence>
<dbReference type="PROSITE" id="PS51257">
    <property type="entry name" value="PROKAR_LIPOPROTEIN"/>
    <property type="match status" value="1"/>
</dbReference>